<dbReference type="Pfam" id="PF06253">
    <property type="entry name" value="MTTB"/>
    <property type="match status" value="1"/>
</dbReference>
<dbReference type="OrthoDB" id="9815793at2"/>
<dbReference type="GO" id="GO:0032259">
    <property type="term" value="P:methylation"/>
    <property type="evidence" value="ECO:0007669"/>
    <property type="project" value="UniProtKB-KW"/>
</dbReference>
<evidence type="ECO:0000313" key="4">
    <source>
        <dbReference type="EMBL" id="SDO56597.1"/>
    </source>
</evidence>
<dbReference type="AlphaFoldDB" id="A0A1H0KKX3"/>
<proteinExistence type="inferred from homology"/>
<comment type="similarity">
    <text evidence="1">Belongs to the trimethylamine methyltransferase family.</text>
</comment>
<dbReference type="RefSeq" id="WP_092219529.1">
    <property type="nucleotide sequence ID" value="NZ_FNJI01000003.1"/>
</dbReference>
<dbReference type="Gene3D" id="3.20.20.480">
    <property type="entry name" value="Trimethylamine methyltransferase-like"/>
    <property type="match status" value="1"/>
</dbReference>
<keyword evidence="2 4" id="KW-0489">Methyltransferase</keyword>
<keyword evidence="3 4" id="KW-0808">Transferase</keyword>
<evidence type="ECO:0000256" key="3">
    <source>
        <dbReference type="ARBA" id="ARBA00022679"/>
    </source>
</evidence>
<dbReference type="InterPro" id="IPR038601">
    <property type="entry name" value="MttB-like_sf"/>
</dbReference>
<dbReference type="GO" id="GO:0008168">
    <property type="term" value="F:methyltransferase activity"/>
    <property type="evidence" value="ECO:0007669"/>
    <property type="project" value="UniProtKB-KW"/>
</dbReference>
<dbReference type="STRING" id="91360.SAMN05660330_00543"/>
<evidence type="ECO:0000313" key="5">
    <source>
        <dbReference type="Proteomes" id="UP000199073"/>
    </source>
</evidence>
<gene>
    <name evidence="4" type="ORF">SAMN05660330_00543</name>
</gene>
<protein>
    <submittedName>
        <fullName evidence="4">Trimethylamine---corrinoid protein Co-methyltransferase</fullName>
    </submittedName>
</protein>
<name>A0A1H0KKX3_9BACT</name>
<reference evidence="4 5" key="1">
    <citation type="submission" date="2016-10" db="EMBL/GenBank/DDBJ databases">
        <authorList>
            <person name="de Groot N.N."/>
        </authorList>
    </citation>
    <scope>NUCLEOTIDE SEQUENCE [LARGE SCALE GENOMIC DNA]</scope>
    <source>
        <strain evidence="4 5">DSM 12130</strain>
    </source>
</reference>
<dbReference type="GO" id="GO:0015948">
    <property type="term" value="P:methanogenesis"/>
    <property type="evidence" value="ECO:0007669"/>
    <property type="project" value="InterPro"/>
</dbReference>
<dbReference type="InterPro" id="IPR010426">
    <property type="entry name" value="MTTB_MeTrfase"/>
</dbReference>
<evidence type="ECO:0000256" key="1">
    <source>
        <dbReference type="ARBA" id="ARBA00007137"/>
    </source>
</evidence>
<evidence type="ECO:0000256" key="2">
    <source>
        <dbReference type="ARBA" id="ARBA00022603"/>
    </source>
</evidence>
<accession>A0A1H0KKX3</accession>
<organism evidence="4 5">
    <name type="scientific">Desulforhopalus singaporensis</name>
    <dbReference type="NCBI Taxonomy" id="91360"/>
    <lineage>
        <taxon>Bacteria</taxon>
        <taxon>Pseudomonadati</taxon>
        <taxon>Thermodesulfobacteriota</taxon>
        <taxon>Desulfobulbia</taxon>
        <taxon>Desulfobulbales</taxon>
        <taxon>Desulfocapsaceae</taxon>
        <taxon>Desulforhopalus</taxon>
    </lineage>
</organism>
<keyword evidence="5" id="KW-1185">Reference proteome</keyword>
<sequence>MAIDHINCVCALYFMSGVVAPGAPDIPGVVCFVSVRESGVKTSDSGKWELGMRDSLDKIHQTSMSLIENVGVRLHHREIVELVRNSSVKVVGDVVFFTRKQLMAEVEKIPAQFRIFGRNSKYDMVIGNGSTEYSAGYGCPSIINGDGTRRNGLMADYVNLLKLVHVFPGFHLNGGILVQPSDISVDKANLLMTYATAAFSDKCIMGQPGTAEEVAEVMAFLNILFGEKSELIDKPRIIALVNTLSPMQIDRNSLDTISLYASHGQPLVISSGVMTGTTSPATLAGSIAQANAEALVGMAIAQMIRAETPVVMGINATPVDMRTGGVNVGSPLQAIALKYCVGLARMYGVPIRCGGASSNANGVTAQSGYESMLNMFVTLDQEVDLIIHSAGILDGYSAMSYEKFITDLEVIGLAERYFRDITINEDSLARDVIEEVVGRGQFLTHRHTMNNCRKESWISDIATSGTLTDAVSPCEQFSAKINTKLKKMLGAYEVPFLEQSVHDTIKSFLRESGVRKTDMQHVQAMFSDGDSPAI</sequence>
<dbReference type="EMBL" id="FNJI01000003">
    <property type="protein sequence ID" value="SDO56597.1"/>
    <property type="molecule type" value="Genomic_DNA"/>
</dbReference>
<dbReference type="Proteomes" id="UP000199073">
    <property type="component" value="Unassembled WGS sequence"/>
</dbReference>